<accession>A0A067PP15</accession>
<reference evidence="3" key="1">
    <citation type="journal article" date="2014" name="Proc. Natl. Acad. Sci. U.S.A.">
        <title>Extensive sampling of basidiomycete genomes demonstrates inadequacy of the white-rot/brown-rot paradigm for wood decay fungi.</title>
        <authorList>
            <person name="Riley R."/>
            <person name="Salamov A.A."/>
            <person name="Brown D.W."/>
            <person name="Nagy L.G."/>
            <person name="Floudas D."/>
            <person name="Held B.W."/>
            <person name="Levasseur A."/>
            <person name="Lombard V."/>
            <person name="Morin E."/>
            <person name="Otillar R."/>
            <person name="Lindquist E.A."/>
            <person name="Sun H."/>
            <person name="LaButti K.M."/>
            <person name="Schmutz J."/>
            <person name="Jabbour D."/>
            <person name="Luo H."/>
            <person name="Baker S.E."/>
            <person name="Pisabarro A.G."/>
            <person name="Walton J.D."/>
            <person name="Blanchette R.A."/>
            <person name="Henrissat B."/>
            <person name="Martin F."/>
            <person name="Cullen D."/>
            <person name="Hibbett D.S."/>
            <person name="Grigoriev I.V."/>
        </authorList>
    </citation>
    <scope>NUCLEOTIDE SEQUENCE [LARGE SCALE GENOMIC DNA]</scope>
    <source>
        <strain evidence="3">MUCL 33604</strain>
    </source>
</reference>
<organism evidence="2 3">
    <name type="scientific">Jaapia argillacea MUCL 33604</name>
    <dbReference type="NCBI Taxonomy" id="933084"/>
    <lineage>
        <taxon>Eukaryota</taxon>
        <taxon>Fungi</taxon>
        <taxon>Dikarya</taxon>
        <taxon>Basidiomycota</taxon>
        <taxon>Agaricomycotina</taxon>
        <taxon>Agaricomycetes</taxon>
        <taxon>Agaricomycetidae</taxon>
        <taxon>Jaapiales</taxon>
        <taxon>Jaapiaceae</taxon>
        <taxon>Jaapia</taxon>
    </lineage>
</organism>
<feature type="transmembrane region" description="Helical" evidence="1">
    <location>
        <begin position="31"/>
        <end position="50"/>
    </location>
</feature>
<evidence type="ECO:0000256" key="1">
    <source>
        <dbReference type="SAM" id="Phobius"/>
    </source>
</evidence>
<evidence type="ECO:0000313" key="3">
    <source>
        <dbReference type="Proteomes" id="UP000027265"/>
    </source>
</evidence>
<dbReference type="Proteomes" id="UP000027265">
    <property type="component" value="Unassembled WGS sequence"/>
</dbReference>
<keyword evidence="1" id="KW-1133">Transmembrane helix</keyword>
<keyword evidence="1" id="KW-0472">Membrane</keyword>
<proteinExistence type="predicted"/>
<name>A0A067PP15_9AGAM</name>
<keyword evidence="1" id="KW-0812">Transmembrane</keyword>
<dbReference type="HOGENOM" id="CLU_2948086_0_0_1"/>
<dbReference type="AlphaFoldDB" id="A0A067PP15"/>
<sequence length="60" mass="7152">MALEQDSRHMPRNRPLHRCRKQSWSNGSKSWLVRGFLLPLRCFWIMLEILPMPMLVNLGC</sequence>
<gene>
    <name evidence="2" type="ORF">JAAARDRAFT_183725</name>
</gene>
<protein>
    <submittedName>
        <fullName evidence="2">Uncharacterized protein</fullName>
    </submittedName>
</protein>
<evidence type="ECO:0000313" key="2">
    <source>
        <dbReference type="EMBL" id="KDQ53042.1"/>
    </source>
</evidence>
<keyword evidence="3" id="KW-1185">Reference proteome</keyword>
<dbReference type="InParanoid" id="A0A067PP15"/>
<feature type="non-terminal residue" evidence="2">
    <location>
        <position position="60"/>
    </location>
</feature>
<dbReference type="EMBL" id="KL197736">
    <property type="protein sequence ID" value="KDQ53042.1"/>
    <property type="molecule type" value="Genomic_DNA"/>
</dbReference>